<protein>
    <recommendedName>
        <fullName evidence="2">Nephrocystin 3-like N-terminal domain-containing protein</fullName>
    </recommendedName>
</protein>
<feature type="domain" description="Nephrocystin 3-like N-terminal" evidence="2">
    <location>
        <begin position="217"/>
        <end position="390"/>
    </location>
</feature>
<dbReference type="Proteomes" id="UP000028045">
    <property type="component" value="Unassembled WGS sequence"/>
</dbReference>
<dbReference type="HOGENOM" id="CLU_000288_34_7_1"/>
<evidence type="ECO:0000313" key="4">
    <source>
        <dbReference type="Proteomes" id="UP000028045"/>
    </source>
</evidence>
<organism evidence="3 4">
    <name type="scientific">Stachybotrys chartarum (strain CBS 109288 / IBT 7711)</name>
    <name type="common">Toxic black mold</name>
    <name type="synonym">Stilbospora chartarum</name>
    <dbReference type="NCBI Taxonomy" id="1280523"/>
    <lineage>
        <taxon>Eukaryota</taxon>
        <taxon>Fungi</taxon>
        <taxon>Dikarya</taxon>
        <taxon>Ascomycota</taxon>
        <taxon>Pezizomycotina</taxon>
        <taxon>Sordariomycetes</taxon>
        <taxon>Hypocreomycetidae</taxon>
        <taxon>Hypocreales</taxon>
        <taxon>Stachybotryaceae</taxon>
        <taxon>Stachybotrys</taxon>
    </lineage>
</organism>
<dbReference type="InterPro" id="IPR055530">
    <property type="entry name" value="DUF7104"/>
</dbReference>
<dbReference type="OrthoDB" id="7464126at2759"/>
<dbReference type="AlphaFoldDB" id="A0A084B2X7"/>
<dbReference type="Gene3D" id="1.20.5.340">
    <property type="match status" value="2"/>
</dbReference>
<keyword evidence="4" id="KW-1185">Reference proteome</keyword>
<dbReference type="InterPro" id="IPR027417">
    <property type="entry name" value="P-loop_NTPase"/>
</dbReference>
<evidence type="ECO:0000256" key="1">
    <source>
        <dbReference type="ARBA" id="ARBA00022737"/>
    </source>
</evidence>
<accession>A0A084B2X7</accession>
<name>A0A084B2X7_STACB</name>
<gene>
    <name evidence="3" type="ORF">S7711_09804</name>
</gene>
<dbReference type="PANTHER" id="PTHR10039:SF16">
    <property type="entry name" value="GPI INOSITOL-DEACYLASE"/>
    <property type="match status" value="1"/>
</dbReference>
<dbReference type="Pfam" id="PF23397">
    <property type="entry name" value="DUF7104"/>
    <property type="match status" value="7"/>
</dbReference>
<evidence type="ECO:0000259" key="2">
    <source>
        <dbReference type="Pfam" id="PF24883"/>
    </source>
</evidence>
<reference evidence="3 4" key="1">
    <citation type="journal article" date="2014" name="BMC Genomics">
        <title>Comparative genome sequencing reveals chemotype-specific gene clusters in the toxigenic black mold Stachybotrys.</title>
        <authorList>
            <person name="Semeiks J."/>
            <person name="Borek D."/>
            <person name="Otwinowski Z."/>
            <person name="Grishin N.V."/>
        </authorList>
    </citation>
    <scope>NUCLEOTIDE SEQUENCE [LARGE SCALE GENOMIC DNA]</scope>
    <source>
        <strain evidence="4">CBS 109288 / IBT 7711</strain>
    </source>
</reference>
<sequence length="1050" mass="117763">MASLPVIRENVDDLWAEAIAQLSDEDKCNIDFSCPDKLNAVADLYAFAEKSKKKCIDKRWKYTRRSGETVILRDVFEKLVKWIDIFKEIGDIAVQYDPFHAALPWAGIRFLLQVERIFESALPTQSKLDQFLEDIRTAHGYVGECTSLVDRDDQLRHYAELKRLLADIDTPVRRMNDGLSMIQDDLQASKRIKVLGWLSSQPYIQHHEQTKVGLIPGTGQWLLTDPVFQKWKKESASSIIWLHGIPGSGKSKLVSIVIEDAINSFRVGQSSQPAFFYSSRNPAEPARSDPKEIFASLARQLSSLEPGTPILKPTVDLYNKKELEGSVTGPLRIEDSCDLIIQLGEYYPQLIIVIDALDECDQMKRPDLLKALERILRESSSLIKVFVSSRDDQDLVLRLQGYLNLETKSDKNSSDIAVFTKKETERLIEDGLLLKYSDFQMEMKELIIDKVIGGASGMISKFRWASMQLQHLCSFDMDNDIKNNLAQNPPDLNTLYGEMHEVLSNKPGEVQRAVFRSVLSWLLCAERFLTSAEFLAAISSALPEHGGARIVKKDLVLKTCNNFVVFDAQLDTFRFAHLSVREFLEKSENYRRTDINALAAEACLRNLVHTDLTLTTISNNEMSSAKMTATYTFGEYATVYWALHSKLAGDRRTSGPLKDAIWLFIFGNDGTSRPLQLWSKRVAHLLSSTTIDTKVRLRLKDSIMLPAPFSAPVTAHFISAAFDFPELLKANRVFPKEHSVSEQDRSALHVSAIHGSCESMKIILDRIPDVTHITGRAITAAAGNESSVKEMMALLLGQCGDKVEITEEVVESAAGNRSSGKEVMALLLNQRGDEVEITEQVVRSASLNWSSGKEVMALLLDPRGDKFRITEKMIEAAACSHIDGKEVMKLLLSHPNSAITISASLVQKIARSFDALTMRTLLLYSGDKVKITEEVIEAVARNRSSSKEVMALLLDQRGDEIKITVEVIEAAAGNWSSGKELMALLLDHRGDEVKITEKVVEATIKADDIEMDYLQLLLKRREVDVPISVLPGFEQLTPTLRDEDIPWLIN</sequence>
<dbReference type="Pfam" id="PF24883">
    <property type="entry name" value="NPHP3_N"/>
    <property type="match status" value="1"/>
</dbReference>
<dbReference type="InterPro" id="IPR056884">
    <property type="entry name" value="NPHP3-like_N"/>
</dbReference>
<evidence type="ECO:0000313" key="3">
    <source>
        <dbReference type="EMBL" id="KEY71906.1"/>
    </source>
</evidence>
<keyword evidence="1" id="KW-0677">Repeat</keyword>
<proteinExistence type="predicted"/>
<dbReference type="PANTHER" id="PTHR10039">
    <property type="entry name" value="AMELOGENIN"/>
    <property type="match status" value="1"/>
</dbReference>
<dbReference type="SUPFAM" id="SSF52540">
    <property type="entry name" value="P-loop containing nucleoside triphosphate hydrolases"/>
    <property type="match status" value="1"/>
</dbReference>
<dbReference type="Gene3D" id="3.40.50.300">
    <property type="entry name" value="P-loop containing nucleotide triphosphate hydrolases"/>
    <property type="match status" value="1"/>
</dbReference>
<dbReference type="EMBL" id="KL648118">
    <property type="protein sequence ID" value="KEY71906.1"/>
    <property type="molecule type" value="Genomic_DNA"/>
</dbReference>